<dbReference type="SMR" id="Q9U2Q0"/>
<sequence length="190" mass="21143">MIFLALFTILYAFASAEKCTGPQRPKCDAGWYTSYRPQGIWCLRVGGSLMYKEAATQCAQYGGVISGVQNDFERDLLVREAQRQLAGYKVPMSGMWLGAQRNGSGFYWTDGFTTGTAGFTYGPGQPDNMNIDARVPQTCLILITMAPSYTGVWTRFKNGELDDTWCNSPSDPPYRMYACGKRGPKDIQFV</sequence>
<dbReference type="PaxDb" id="6239-Y26D4A.6"/>
<dbReference type="PhylomeDB" id="Q9U2Q0"/>
<dbReference type="PANTHER" id="PTHR47517">
    <property type="entry name" value="C-TYPE LECTIN-RELATED"/>
    <property type="match status" value="1"/>
</dbReference>
<evidence type="ECO:0000256" key="1">
    <source>
        <dbReference type="SAM" id="SignalP"/>
    </source>
</evidence>
<keyword evidence="4" id="KW-1185">Reference proteome</keyword>
<dbReference type="SUPFAM" id="SSF56436">
    <property type="entry name" value="C-type lectin-like"/>
    <property type="match status" value="1"/>
</dbReference>
<name>Q9U2Q0_CAEEL</name>
<reference evidence="3 4" key="1">
    <citation type="journal article" date="1998" name="Science">
        <title>Genome sequence of the nematode C. elegans: a platform for investigating biology.</title>
        <authorList>
            <consortium name="The C. elegans sequencing consortium"/>
            <person name="Sulson J.E."/>
            <person name="Waterston R."/>
        </authorList>
    </citation>
    <scope>NUCLEOTIDE SEQUENCE [LARGE SCALE GENOMIC DNA]</scope>
    <source>
        <strain evidence="3 4">Bristol N2</strain>
    </source>
</reference>
<keyword evidence="1" id="KW-0732">Signal</keyword>
<feature type="chain" id="PRO_5004338164" evidence="1">
    <location>
        <begin position="17"/>
        <end position="190"/>
    </location>
</feature>
<dbReference type="FunCoup" id="Q9U2Q0">
    <property type="interactions" value="1"/>
</dbReference>
<dbReference type="EMBL" id="BX284601">
    <property type="protein sequence ID" value="CAB54344.1"/>
    <property type="molecule type" value="Genomic_DNA"/>
</dbReference>
<dbReference type="Proteomes" id="UP000001940">
    <property type="component" value="Chromosome I"/>
</dbReference>
<evidence type="ECO:0000259" key="2">
    <source>
        <dbReference type="PROSITE" id="PS50041"/>
    </source>
</evidence>
<dbReference type="KEGG" id="cel:CELE_Y26D4A.6"/>
<dbReference type="AlphaFoldDB" id="Q9U2Q0"/>
<dbReference type="Bgee" id="WBGene00012504">
    <property type="expression patterns" value="Expressed in material anatomical entity and 1 other cell type or tissue"/>
</dbReference>
<dbReference type="AGR" id="WB:WBGene00012504"/>
<dbReference type="CTD" id="189547"/>
<dbReference type="Gene3D" id="3.10.100.10">
    <property type="entry name" value="Mannose-Binding Protein A, subunit A"/>
    <property type="match status" value="1"/>
</dbReference>
<dbReference type="STRING" id="6239.Y26D4A.6.1"/>
<dbReference type="PIR" id="T26566">
    <property type="entry name" value="T26566"/>
</dbReference>
<dbReference type="InterPro" id="IPR001304">
    <property type="entry name" value="C-type_lectin-like"/>
</dbReference>
<dbReference type="OrthoDB" id="441660at2759"/>
<dbReference type="RefSeq" id="NP_493289.1">
    <property type="nucleotide sequence ID" value="NM_060888.3"/>
</dbReference>
<dbReference type="HOGENOM" id="CLU_058687_2_1_1"/>
<evidence type="ECO:0000313" key="4">
    <source>
        <dbReference type="Proteomes" id="UP000001940"/>
    </source>
</evidence>
<dbReference type="PROSITE" id="PS50041">
    <property type="entry name" value="C_TYPE_LECTIN_2"/>
    <property type="match status" value="1"/>
</dbReference>
<organism evidence="3 4">
    <name type="scientific">Caenorhabditis elegans</name>
    <dbReference type="NCBI Taxonomy" id="6239"/>
    <lineage>
        <taxon>Eukaryota</taxon>
        <taxon>Metazoa</taxon>
        <taxon>Ecdysozoa</taxon>
        <taxon>Nematoda</taxon>
        <taxon>Chromadorea</taxon>
        <taxon>Rhabditida</taxon>
        <taxon>Rhabditina</taxon>
        <taxon>Rhabditomorpha</taxon>
        <taxon>Rhabditoidea</taxon>
        <taxon>Rhabditidae</taxon>
        <taxon>Peloderinae</taxon>
        <taxon>Caenorhabditis</taxon>
    </lineage>
</organism>
<proteinExistence type="predicted"/>
<dbReference type="UCSC" id="Y26D4A.6">
    <property type="organism name" value="c. elegans"/>
</dbReference>
<dbReference type="WormBase" id="Y26D4A.6">
    <property type="protein sequence ID" value="CE21487"/>
    <property type="gene ID" value="WBGene00012504"/>
    <property type="gene designation" value="clec-108"/>
</dbReference>
<dbReference type="CDD" id="cd00037">
    <property type="entry name" value="CLECT"/>
    <property type="match status" value="1"/>
</dbReference>
<dbReference type="SMART" id="SM00034">
    <property type="entry name" value="CLECT"/>
    <property type="match status" value="1"/>
</dbReference>
<dbReference type="InterPro" id="IPR016187">
    <property type="entry name" value="CTDL_fold"/>
</dbReference>
<dbReference type="InParanoid" id="Q9U2Q0"/>
<dbReference type="PANTHER" id="PTHR47517:SF1">
    <property type="entry name" value="C-TYPE LECTIN DOMAIN-CONTAINING PROTEIN"/>
    <property type="match status" value="1"/>
</dbReference>
<dbReference type="InterPro" id="IPR016186">
    <property type="entry name" value="C-type_lectin-like/link_sf"/>
</dbReference>
<protein>
    <submittedName>
        <fullName evidence="3">C-type lectin domain-containing protein</fullName>
    </submittedName>
</protein>
<dbReference type="OMA" id="QNDWERW"/>
<dbReference type="GeneID" id="189547"/>
<dbReference type="eggNOG" id="KOG4297">
    <property type="taxonomic scope" value="Eukaryota"/>
</dbReference>
<evidence type="ECO:0000313" key="5">
    <source>
        <dbReference type="WormBase" id="Y26D4A.6"/>
    </source>
</evidence>
<feature type="domain" description="C-type lectin" evidence="2">
    <location>
        <begin position="38"/>
        <end position="167"/>
    </location>
</feature>
<feature type="signal peptide" evidence="1">
    <location>
        <begin position="1"/>
        <end position="16"/>
    </location>
</feature>
<accession>Q9U2Q0</accession>
<evidence type="ECO:0000313" key="3">
    <source>
        <dbReference type="EMBL" id="CAB54344.1"/>
    </source>
</evidence>
<gene>
    <name evidence="3 5" type="primary">clec-108</name>
    <name evidence="3" type="ORF">CELE_Y26D4A.6</name>
    <name evidence="5" type="ORF">Y26D4A.6</name>
</gene>